<evidence type="ECO:0000313" key="3">
    <source>
        <dbReference type="Proteomes" id="UP000334340"/>
    </source>
</evidence>
<dbReference type="EMBL" id="CABIKM010000042">
    <property type="protein sequence ID" value="VUZ86052.1"/>
    <property type="molecule type" value="Genomic_DNA"/>
</dbReference>
<dbReference type="GO" id="GO:0032259">
    <property type="term" value="P:methylation"/>
    <property type="evidence" value="ECO:0007669"/>
    <property type="project" value="UniProtKB-KW"/>
</dbReference>
<sequence length="297" mass="34949">MFTAKHYTKEFRYFKEQYGESMERMFAAVSDLYAEYWNDFFHFALFKDDHESWESAFTNTHKKYLEALRIHDARHVLELACGRGGFTNVLAEHTSGEVLGIDISRSQLSHTDRFKRPNLRFKRHDIMKVDELGQMFDAVVCMDAECYLPDKRIAIQKISGVMEPGARLLLLGWCKQSGLNRVQEEIVLYPFMKYWAIPSLETPANYRKYFAQSDFKVIEITDLNDQVKRNWEFGYESALSGIKKLSRKDFPRLIWKHMTLGSEGVRLIKEQFPAAIYVKVGYDTGFLRYVYFLVEKQ</sequence>
<dbReference type="PANTHER" id="PTHR44068:SF11">
    <property type="entry name" value="GERANYL DIPHOSPHATE 2-C-METHYLTRANSFERASE"/>
    <property type="match status" value="1"/>
</dbReference>
<organism evidence="2 3">
    <name type="scientific">Candidatus Methylomirabilis lanthanidiphila</name>
    <dbReference type="NCBI Taxonomy" id="2211376"/>
    <lineage>
        <taxon>Bacteria</taxon>
        <taxon>Candidatus Methylomirabilota</taxon>
        <taxon>Candidatus Methylomirabilia</taxon>
        <taxon>Candidatus Methylomirabilales</taxon>
        <taxon>Candidatus Methylomirabilaceae</taxon>
        <taxon>Candidatus Methylomirabilis</taxon>
    </lineage>
</organism>
<dbReference type="PANTHER" id="PTHR44068">
    <property type="entry name" value="ZGC:194242"/>
    <property type="match status" value="1"/>
</dbReference>
<gene>
    <name evidence="2" type="primary">rebM_2</name>
    <name evidence="2" type="ORF">MELA_02446</name>
</gene>
<dbReference type="EC" id="2.1.1.164" evidence="2"/>
<dbReference type="Gene3D" id="3.40.50.150">
    <property type="entry name" value="Vaccinia Virus protein VP39"/>
    <property type="match status" value="1"/>
</dbReference>
<dbReference type="Pfam" id="PF13649">
    <property type="entry name" value="Methyltransf_25"/>
    <property type="match status" value="1"/>
</dbReference>
<proteinExistence type="predicted"/>
<feature type="domain" description="Methyltransferase" evidence="1">
    <location>
        <begin position="76"/>
        <end position="165"/>
    </location>
</feature>
<dbReference type="CDD" id="cd02440">
    <property type="entry name" value="AdoMet_MTases"/>
    <property type="match status" value="1"/>
</dbReference>
<dbReference type="Proteomes" id="UP000334340">
    <property type="component" value="Unassembled WGS sequence"/>
</dbReference>
<keyword evidence="2" id="KW-0808">Transferase</keyword>
<dbReference type="SUPFAM" id="SSF53335">
    <property type="entry name" value="S-adenosyl-L-methionine-dependent methyltransferases"/>
    <property type="match status" value="1"/>
</dbReference>
<name>A0A564ZN33_9BACT</name>
<evidence type="ECO:0000259" key="1">
    <source>
        <dbReference type="Pfam" id="PF13649"/>
    </source>
</evidence>
<reference evidence="2 3" key="1">
    <citation type="submission" date="2019-07" db="EMBL/GenBank/DDBJ databases">
        <authorList>
            <person name="Cremers G."/>
        </authorList>
    </citation>
    <scope>NUCLEOTIDE SEQUENCE [LARGE SCALE GENOMIC DNA]</scope>
</reference>
<evidence type="ECO:0000313" key="2">
    <source>
        <dbReference type="EMBL" id="VUZ86052.1"/>
    </source>
</evidence>
<keyword evidence="2" id="KW-0489">Methyltransferase</keyword>
<dbReference type="InterPro" id="IPR029063">
    <property type="entry name" value="SAM-dependent_MTases_sf"/>
</dbReference>
<dbReference type="GO" id="GO:0102082">
    <property type="term" value="F:demethylrebeccamycin--D-glucose O-methyltransferase activity"/>
    <property type="evidence" value="ECO:0007669"/>
    <property type="project" value="UniProtKB-EC"/>
</dbReference>
<keyword evidence="3" id="KW-1185">Reference proteome</keyword>
<protein>
    <submittedName>
        <fullName evidence="2">Demethylrebeccamycin-D-glucose O-methyltransferase</fullName>
        <ecNumber evidence="2">2.1.1.164</ecNumber>
    </submittedName>
</protein>
<dbReference type="AlphaFoldDB" id="A0A564ZN33"/>
<accession>A0A564ZN33</accession>
<dbReference type="InterPro" id="IPR041698">
    <property type="entry name" value="Methyltransf_25"/>
</dbReference>
<dbReference type="InterPro" id="IPR050447">
    <property type="entry name" value="Erg6_SMT_methyltransf"/>
</dbReference>